<dbReference type="Pfam" id="PF01485">
    <property type="entry name" value="IBR"/>
    <property type="match status" value="1"/>
</dbReference>
<feature type="compositionally biased region" description="Basic and acidic residues" evidence="9">
    <location>
        <begin position="503"/>
        <end position="536"/>
    </location>
</feature>
<feature type="region of interest" description="Disordered" evidence="9">
    <location>
        <begin position="764"/>
        <end position="860"/>
    </location>
</feature>
<keyword evidence="7" id="KW-0833">Ubl conjugation pathway</keyword>
<dbReference type="GeneID" id="26802976"/>
<evidence type="ECO:0000259" key="10">
    <source>
        <dbReference type="PROSITE" id="PS51873"/>
    </source>
</evidence>
<dbReference type="CDD" id="cd22584">
    <property type="entry name" value="Rcat_RBR_unk"/>
    <property type="match status" value="1"/>
</dbReference>
<keyword evidence="6" id="KW-0863">Zinc-finger</keyword>
<organism evidence="11 12">
    <name type="scientific">Aspergillus nomiae NRRL (strain ATCC 15546 / NRRL 13137 / CBS 260.88 / M93)</name>
    <dbReference type="NCBI Taxonomy" id="1509407"/>
    <lineage>
        <taxon>Eukaryota</taxon>
        <taxon>Fungi</taxon>
        <taxon>Dikarya</taxon>
        <taxon>Ascomycota</taxon>
        <taxon>Pezizomycotina</taxon>
        <taxon>Eurotiomycetes</taxon>
        <taxon>Eurotiomycetidae</taxon>
        <taxon>Eurotiales</taxon>
        <taxon>Aspergillaceae</taxon>
        <taxon>Aspergillus</taxon>
        <taxon>Aspergillus subgen. Circumdati</taxon>
    </lineage>
</organism>
<keyword evidence="12" id="KW-1185">Reference proteome</keyword>
<dbReference type="RefSeq" id="XP_015410879.1">
    <property type="nucleotide sequence ID" value="XM_015546429.1"/>
</dbReference>
<evidence type="ECO:0000256" key="9">
    <source>
        <dbReference type="SAM" id="MobiDB-lite"/>
    </source>
</evidence>
<dbReference type="GO" id="GO:0008270">
    <property type="term" value="F:zinc ion binding"/>
    <property type="evidence" value="ECO:0007669"/>
    <property type="project" value="UniProtKB-KW"/>
</dbReference>
<keyword evidence="5" id="KW-0677">Repeat</keyword>
<dbReference type="EC" id="2.3.2.31" evidence="2"/>
<keyword evidence="3" id="KW-0808">Transferase</keyword>
<evidence type="ECO:0000256" key="4">
    <source>
        <dbReference type="ARBA" id="ARBA00022723"/>
    </source>
</evidence>
<name>A0A0L1JE23_ASPN3</name>
<dbReference type="Gene3D" id="1.20.120.1750">
    <property type="match status" value="1"/>
</dbReference>
<dbReference type="Proteomes" id="UP000037505">
    <property type="component" value="Unassembled WGS sequence"/>
</dbReference>
<keyword evidence="8" id="KW-0862">Zinc</keyword>
<comment type="caution">
    <text evidence="11">The sequence shown here is derived from an EMBL/GenBank/DDBJ whole genome shotgun (WGS) entry which is preliminary data.</text>
</comment>
<evidence type="ECO:0000256" key="8">
    <source>
        <dbReference type="ARBA" id="ARBA00022833"/>
    </source>
</evidence>
<comment type="catalytic activity">
    <reaction evidence="1">
        <text>[E2 ubiquitin-conjugating enzyme]-S-ubiquitinyl-L-cysteine + [acceptor protein]-L-lysine = [E2 ubiquitin-conjugating enzyme]-L-cysteine + [acceptor protein]-N(6)-ubiquitinyl-L-lysine.</text>
        <dbReference type="EC" id="2.3.2.31"/>
    </reaction>
</comment>
<gene>
    <name evidence="11" type="ORF">ANOM_001172</name>
</gene>
<dbReference type="GO" id="GO:0061630">
    <property type="term" value="F:ubiquitin protein ligase activity"/>
    <property type="evidence" value="ECO:0007669"/>
    <property type="project" value="UniProtKB-EC"/>
</dbReference>
<accession>A0A0L1JE23</accession>
<dbReference type="PROSITE" id="PS51873">
    <property type="entry name" value="TRIAD"/>
    <property type="match status" value="1"/>
</dbReference>
<evidence type="ECO:0000256" key="1">
    <source>
        <dbReference type="ARBA" id="ARBA00001798"/>
    </source>
</evidence>
<feature type="region of interest" description="Disordered" evidence="9">
    <location>
        <begin position="499"/>
        <end position="551"/>
    </location>
</feature>
<dbReference type="SUPFAM" id="SSF57850">
    <property type="entry name" value="RING/U-box"/>
    <property type="match status" value="2"/>
</dbReference>
<evidence type="ECO:0000256" key="5">
    <source>
        <dbReference type="ARBA" id="ARBA00022737"/>
    </source>
</evidence>
<evidence type="ECO:0000256" key="7">
    <source>
        <dbReference type="ARBA" id="ARBA00022786"/>
    </source>
</evidence>
<dbReference type="AlphaFoldDB" id="A0A0L1JE23"/>
<feature type="compositionally biased region" description="Basic residues" evidence="9">
    <location>
        <begin position="537"/>
        <end position="551"/>
    </location>
</feature>
<feature type="domain" description="RING-type" evidence="10">
    <location>
        <begin position="161"/>
        <end position="353"/>
    </location>
</feature>
<sequence>MDEPTKELVLHLMEEDARGALGLMKGKGSADQVTDHELTLTEWARELRHYACTFEDYRMAKSLARAVFDDGDALVAATEEENRAFGDRMTALQLGGLSKSTPDQLLGQNKAAMAGLTGLVGGFTTVSKQSRPTDATEVRSSGFPGAESSKVAAARKFDSQRHLKCVACMEARPFFDMFRAICSHYYCRSCTGRLVHDSLVDESLFPPKCCRLPFPLSTIQTLLDEEMIQKFEEKTAEHNDSNRTYCASPSCSRYLPPAPVALSTRTCPSCNTETCSTCKQRAHAGLCVEGQAEILNMAKREGWQRCARCRNIVELKSGCNHITCRCGFEFCYACASKWKTCRCEVWDEDRLFDRANQVAARNDENPRPAQQEVQRAAQELREQHNYPRVPSTSITLSTYLTPAVSMSSGSQSRIFEWLAMIEDEPVPSDTPRWSYPCRNFPKVQDFYVRESDASLQHLGPSCQQVAHVPRVQEQALETYRKQHCPGSVGSVSCLMSSQKVASKGKEERSRYERQPRHKTKDDHYEYKGKMSHEKGGRVTKTKRRRSTKRNRKHTVNDNFHASNVARDRLTLQSNMNLGLFQMGRTSSPVKVQGPDLSFSEMKFLSNKARKEREAACIYRDKEKKGSVYWDSPNQNPRACSSLLNTVDEQAHHQERYAFPHETSVYEHGQRSTMLQAHKDGNAQHQKKGSEAISKTATMYTWPESVREYSALDGAYEKCTEQFLSVDLDVQDNNEAIATVKSTRNSWSLEEVKCLPDQRKQLWDSDAHSPAVPTNASFHWRSQERKRPQSVGEGEPAQTPTMVKEYNSKDNTDSYGAISIPATNHPDPASEPPALLRSSGDTDGVSMHMSHRQPAPASPQAIDQADIIEPPTSDFTLYPGTSSFVSSSLHIQKPTSVMQSHDSHGLQEAKASMASAMISDYDKSAAQFANKAAPLPGGDCALIEQTLSAAYDVIMHPEQDPLYKFPRHRTVDKPVRDASSGVGGNGSIFQVPEDFHGLPDDLAPYWCPGIASETGIFSHGSYDSAQPKRCPGVSQPNHAVYLQCFTGQFLDARYSAGETQNERMAGAESRPTAAMVSGLQEDLLGGLKGFWRQQKLY</sequence>
<evidence type="ECO:0000256" key="3">
    <source>
        <dbReference type="ARBA" id="ARBA00022679"/>
    </source>
</evidence>
<dbReference type="InterPro" id="IPR002867">
    <property type="entry name" value="IBR_dom"/>
</dbReference>
<dbReference type="GO" id="GO:0016567">
    <property type="term" value="P:protein ubiquitination"/>
    <property type="evidence" value="ECO:0007669"/>
    <property type="project" value="InterPro"/>
</dbReference>
<keyword evidence="4" id="KW-0479">Metal-binding</keyword>
<evidence type="ECO:0000313" key="12">
    <source>
        <dbReference type="Proteomes" id="UP000037505"/>
    </source>
</evidence>
<protein>
    <recommendedName>
        <fullName evidence="2">RBR-type E3 ubiquitin transferase</fullName>
        <ecNumber evidence="2">2.3.2.31</ecNumber>
    </recommendedName>
</protein>
<evidence type="ECO:0000256" key="2">
    <source>
        <dbReference type="ARBA" id="ARBA00012251"/>
    </source>
</evidence>
<dbReference type="EMBL" id="JNOM01000021">
    <property type="protein sequence ID" value="KNG89956.1"/>
    <property type="molecule type" value="Genomic_DNA"/>
</dbReference>
<evidence type="ECO:0000313" key="11">
    <source>
        <dbReference type="EMBL" id="KNG89956.1"/>
    </source>
</evidence>
<dbReference type="OrthoDB" id="2537141at2759"/>
<evidence type="ECO:0000256" key="6">
    <source>
        <dbReference type="ARBA" id="ARBA00022771"/>
    </source>
</evidence>
<dbReference type="SMART" id="SM00647">
    <property type="entry name" value="IBR"/>
    <property type="match status" value="2"/>
</dbReference>
<dbReference type="PANTHER" id="PTHR11685">
    <property type="entry name" value="RBR FAMILY RING FINGER AND IBR DOMAIN-CONTAINING"/>
    <property type="match status" value="1"/>
</dbReference>
<dbReference type="STRING" id="1509407.A0A0L1JE23"/>
<dbReference type="InterPro" id="IPR031127">
    <property type="entry name" value="E3_UB_ligase_RBR"/>
</dbReference>
<dbReference type="InterPro" id="IPR044066">
    <property type="entry name" value="TRIAD_supradom"/>
</dbReference>
<reference evidence="11 12" key="1">
    <citation type="submission" date="2014-06" db="EMBL/GenBank/DDBJ databases">
        <title>The Genome of the Aflatoxigenic Filamentous Fungus Aspergillus nomius.</title>
        <authorList>
            <person name="Moore M.G."/>
            <person name="Shannon B.M."/>
            <person name="Brian M.M."/>
        </authorList>
    </citation>
    <scope>NUCLEOTIDE SEQUENCE [LARGE SCALE GENOMIC DNA]</scope>
    <source>
        <strain evidence="11 12">NRRL 13137</strain>
    </source>
</reference>
<proteinExistence type="predicted"/>
<dbReference type="CDD" id="cd20335">
    <property type="entry name" value="BRcat_RBR"/>
    <property type="match status" value="1"/>
</dbReference>